<dbReference type="AlphaFoldDB" id="A0A380MQD5"/>
<comment type="similarity">
    <text evidence="6">Belongs to the UPF0758 family.</text>
</comment>
<dbReference type="CDD" id="cd08071">
    <property type="entry name" value="MPN_DUF2466"/>
    <property type="match status" value="1"/>
</dbReference>
<dbReference type="Proteomes" id="UP000254601">
    <property type="component" value="Unassembled WGS sequence"/>
</dbReference>
<accession>A0A380MQD5</accession>
<evidence type="ECO:0000256" key="4">
    <source>
        <dbReference type="ARBA" id="ARBA00022833"/>
    </source>
</evidence>
<dbReference type="InterPro" id="IPR010994">
    <property type="entry name" value="RuvA_2-like"/>
</dbReference>
<dbReference type="InterPro" id="IPR046778">
    <property type="entry name" value="UPF0758_N"/>
</dbReference>
<sequence length="239" mass="26773">MHRDKKRYSTGMKTKNNVIEENTDMPRERLLRLGAQALADYELLAILLRTGIKGQSVLAFAQTILKARGGLVGLLTSQERHLRAIKGLGSAKIAEIMAVAELSKRFVSADIMRSDWQFGCAEDVRSFLLIHYKGLSLEELGIILLDSQNQFISFERFNKGSPDRVDLPVREIAEKVLYHHASALILVHNHPAGMAEPSSADRQVTQKIASWLAEIEVKVLDHFIVSNNKLISMQENGGW</sequence>
<evidence type="ECO:0000313" key="9">
    <source>
        <dbReference type="Proteomes" id="UP000254601"/>
    </source>
</evidence>
<proteinExistence type="inferred from homology"/>
<dbReference type="Gene3D" id="3.40.140.10">
    <property type="entry name" value="Cytidine Deaminase, domain 2"/>
    <property type="match status" value="1"/>
</dbReference>
<evidence type="ECO:0000256" key="1">
    <source>
        <dbReference type="ARBA" id="ARBA00022670"/>
    </source>
</evidence>
<gene>
    <name evidence="8" type="ORF">NCTC13337_00777</name>
</gene>
<dbReference type="RefSeq" id="WP_245935962.1">
    <property type="nucleotide sequence ID" value="NZ_LWHB01000024.1"/>
</dbReference>
<dbReference type="PROSITE" id="PS50249">
    <property type="entry name" value="MPN"/>
    <property type="match status" value="1"/>
</dbReference>
<dbReference type="PANTHER" id="PTHR30471">
    <property type="entry name" value="DNA REPAIR PROTEIN RADC"/>
    <property type="match status" value="1"/>
</dbReference>
<dbReference type="SUPFAM" id="SSF47781">
    <property type="entry name" value="RuvA domain 2-like"/>
    <property type="match status" value="1"/>
</dbReference>
<keyword evidence="1" id="KW-0645">Protease</keyword>
<keyword evidence="4" id="KW-0862">Zinc</keyword>
<keyword evidence="2" id="KW-0479">Metal-binding</keyword>
<keyword evidence="5" id="KW-0482">Metalloprotease</keyword>
<dbReference type="GO" id="GO:0008237">
    <property type="term" value="F:metallopeptidase activity"/>
    <property type="evidence" value="ECO:0007669"/>
    <property type="project" value="UniProtKB-KW"/>
</dbReference>
<protein>
    <submittedName>
        <fullName evidence="8">DNA repair protein RadC</fullName>
    </submittedName>
</protein>
<dbReference type="NCBIfam" id="TIGR00608">
    <property type="entry name" value="radc"/>
    <property type="match status" value="1"/>
</dbReference>
<keyword evidence="9" id="KW-1185">Reference proteome</keyword>
<reference evidence="8 9" key="1">
    <citation type="submission" date="2018-06" db="EMBL/GenBank/DDBJ databases">
        <authorList>
            <consortium name="Pathogen Informatics"/>
            <person name="Doyle S."/>
        </authorList>
    </citation>
    <scope>NUCLEOTIDE SEQUENCE [LARGE SCALE GENOMIC DNA]</scope>
    <source>
        <strain evidence="8 9">NCTC13337</strain>
    </source>
</reference>
<dbReference type="InterPro" id="IPR025657">
    <property type="entry name" value="RadC_JAB"/>
</dbReference>
<dbReference type="GO" id="GO:0046872">
    <property type="term" value="F:metal ion binding"/>
    <property type="evidence" value="ECO:0007669"/>
    <property type="project" value="UniProtKB-KW"/>
</dbReference>
<evidence type="ECO:0000259" key="7">
    <source>
        <dbReference type="PROSITE" id="PS50249"/>
    </source>
</evidence>
<dbReference type="PANTHER" id="PTHR30471:SF3">
    <property type="entry name" value="UPF0758 PROTEIN YEES-RELATED"/>
    <property type="match status" value="1"/>
</dbReference>
<dbReference type="EMBL" id="UHIC01000001">
    <property type="protein sequence ID" value="SUO94498.1"/>
    <property type="molecule type" value="Genomic_DNA"/>
</dbReference>
<evidence type="ECO:0000313" key="8">
    <source>
        <dbReference type="EMBL" id="SUO94498.1"/>
    </source>
</evidence>
<dbReference type="NCBIfam" id="NF000642">
    <property type="entry name" value="PRK00024.1"/>
    <property type="match status" value="1"/>
</dbReference>
<dbReference type="Pfam" id="PF04002">
    <property type="entry name" value="RadC"/>
    <property type="match status" value="1"/>
</dbReference>
<keyword evidence="3" id="KW-0378">Hydrolase</keyword>
<evidence type="ECO:0000256" key="2">
    <source>
        <dbReference type="ARBA" id="ARBA00022723"/>
    </source>
</evidence>
<evidence type="ECO:0000256" key="6">
    <source>
        <dbReference type="RuleBase" id="RU003797"/>
    </source>
</evidence>
<feature type="domain" description="MPN" evidence="7">
    <location>
        <begin position="117"/>
        <end position="239"/>
    </location>
</feature>
<name>A0A380MQD5_9GAMM</name>
<dbReference type="InterPro" id="IPR037518">
    <property type="entry name" value="MPN"/>
</dbReference>
<dbReference type="Pfam" id="PF20582">
    <property type="entry name" value="UPF0758_N"/>
    <property type="match status" value="1"/>
</dbReference>
<dbReference type="GO" id="GO:0006508">
    <property type="term" value="P:proteolysis"/>
    <property type="evidence" value="ECO:0007669"/>
    <property type="project" value="UniProtKB-KW"/>
</dbReference>
<organism evidence="8 9">
    <name type="scientific">Suttonella ornithocola</name>
    <dbReference type="NCBI Taxonomy" id="279832"/>
    <lineage>
        <taxon>Bacteria</taxon>
        <taxon>Pseudomonadati</taxon>
        <taxon>Pseudomonadota</taxon>
        <taxon>Gammaproteobacteria</taxon>
        <taxon>Cardiobacteriales</taxon>
        <taxon>Cardiobacteriaceae</taxon>
        <taxon>Suttonella</taxon>
    </lineage>
</organism>
<evidence type="ECO:0000256" key="3">
    <source>
        <dbReference type="ARBA" id="ARBA00022801"/>
    </source>
</evidence>
<evidence type="ECO:0000256" key="5">
    <source>
        <dbReference type="ARBA" id="ARBA00023049"/>
    </source>
</evidence>
<dbReference type="InterPro" id="IPR001405">
    <property type="entry name" value="UPF0758"/>
</dbReference>